<dbReference type="Proteomes" id="UP000036780">
    <property type="component" value="Unassembled WGS sequence"/>
</dbReference>
<dbReference type="Gene3D" id="3.40.630.190">
    <property type="entry name" value="LCP protein"/>
    <property type="match status" value="1"/>
</dbReference>
<keyword evidence="5" id="KW-0472">Membrane</keyword>
<dbReference type="NCBIfam" id="TIGR00350">
    <property type="entry name" value="lytR_cpsA_psr"/>
    <property type="match status" value="1"/>
</dbReference>
<dbReference type="RefSeq" id="WP_050351049.1">
    <property type="nucleotide sequence ID" value="NZ_BOSN01000004.1"/>
</dbReference>
<organism evidence="7 8">
    <name type="scientific">Virgibacillus pantothenticus</name>
    <dbReference type="NCBI Taxonomy" id="1473"/>
    <lineage>
        <taxon>Bacteria</taxon>
        <taxon>Bacillati</taxon>
        <taxon>Bacillota</taxon>
        <taxon>Bacilli</taxon>
        <taxon>Bacillales</taxon>
        <taxon>Bacillaceae</taxon>
        <taxon>Virgibacillus</taxon>
    </lineage>
</organism>
<evidence type="ECO:0000259" key="6">
    <source>
        <dbReference type="Pfam" id="PF03816"/>
    </source>
</evidence>
<feature type="domain" description="Cell envelope-related transcriptional attenuator" evidence="6">
    <location>
        <begin position="96"/>
        <end position="244"/>
    </location>
</feature>
<reference evidence="8" key="1">
    <citation type="submission" date="2015-07" db="EMBL/GenBank/DDBJ databases">
        <title>Fjat-10053 dsm26.</title>
        <authorList>
            <person name="Liu B."/>
            <person name="Wang J."/>
            <person name="Zhu Y."/>
            <person name="Liu G."/>
            <person name="Chen Q."/>
            <person name="Chen Z."/>
            <person name="Lan J."/>
            <person name="Che J."/>
            <person name="Ge C."/>
            <person name="Shi H."/>
            <person name="Pan Z."/>
            <person name="Liu X."/>
        </authorList>
    </citation>
    <scope>NUCLEOTIDE SEQUENCE [LARGE SCALE GENOMIC DNA]</scope>
    <source>
        <strain evidence="8">DSM 26</strain>
    </source>
</reference>
<dbReference type="AlphaFoldDB" id="A0A0L0QSS8"/>
<comment type="caution">
    <text evidence="7">The sequence shown here is derived from an EMBL/GenBank/DDBJ whole genome shotgun (WGS) entry which is preliminary data.</text>
</comment>
<dbReference type="InterPro" id="IPR004474">
    <property type="entry name" value="LytR_CpsA_psr"/>
</dbReference>
<dbReference type="PANTHER" id="PTHR33392">
    <property type="entry name" value="POLYISOPRENYL-TEICHOIC ACID--PEPTIDOGLYCAN TEICHOIC ACID TRANSFERASE TAGU"/>
    <property type="match status" value="1"/>
</dbReference>
<evidence type="ECO:0000256" key="1">
    <source>
        <dbReference type="ARBA" id="ARBA00006068"/>
    </source>
</evidence>
<evidence type="ECO:0000256" key="3">
    <source>
        <dbReference type="ARBA" id="ARBA00022968"/>
    </source>
</evidence>
<keyword evidence="8" id="KW-1185">Reference proteome</keyword>
<name>A0A0L0QSS8_VIRPA</name>
<dbReference type="GeneID" id="66872617"/>
<gene>
    <name evidence="7" type="ORF">AFK71_08180</name>
</gene>
<evidence type="ECO:0000313" key="8">
    <source>
        <dbReference type="Proteomes" id="UP000036780"/>
    </source>
</evidence>
<dbReference type="GO" id="GO:0071555">
    <property type="term" value="P:cell wall organization"/>
    <property type="evidence" value="ECO:0007669"/>
    <property type="project" value="UniProtKB-KW"/>
</dbReference>
<accession>A0A0L0QSS8</accession>
<dbReference type="EMBL" id="LGTO01000005">
    <property type="protein sequence ID" value="KNE21609.1"/>
    <property type="molecule type" value="Genomic_DNA"/>
</dbReference>
<feature type="transmembrane region" description="Helical" evidence="5">
    <location>
        <begin position="21"/>
        <end position="43"/>
    </location>
</feature>
<dbReference type="PANTHER" id="PTHR33392:SF3">
    <property type="entry name" value="POLYISOPRENYL-TEICHOIC ACID--PEPTIDOGLYCAN TEICHOIC ACID TRANSFERASE TAGT"/>
    <property type="match status" value="1"/>
</dbReference>
<comment type="similarity">
    <text evidence="1">Belongs to the LytR/CpsA/Psr (LCP) family.</text>
</comment>
<sequence length="329" mass="37104">MDNKNHRRVVVRRKRKLKKRAYLILVPLILAFVAIAVYASYLYTKAGSVLSESYEDDGMEKSDLREAKVDPAVDNVSVLIMGIDSSDIRNNADNARTDTLMVATLNKDDKSVKLVSIPRDTYVYIPEVGYETKINHAHAFGGTQATRDTVENLLDIPIDYYVKVNFEAFIDVVNAVDGITVDVPYELKEQNSKDQANAIHLLPGEQELNGEEALALARTRKLDNDIERGKRQQEIIKAVISKAISLDSILKYDDVLEAVGSNMTTNMTFSEMKSFIAYGTKGKNLDFETLTLEGHDYQPNGSYYWQLDQEALLETQNKLKRHLDITTTN</sequence>
<dbReference type="InterPro" id="IPR050922">
    <property type="entry name" value="LytR/CpsA/Psr_CW_biosynth"/>
</dbReference>
<protein>
    <submittedName>
        <fullName evidence="7">Transcriptional regulator</fullName>
    </submittedName>
</protein>
<evidence type="ECO:0000256" key="2">
    <source>
        <dbReference type="ARBA" id="ARBA00022692"/>
    </source>
</evidence>
<dbReference type="Pfam" id="PF03816">
    <property type="entry name" value="LytR_cpsA_psr"/>
    <property type="match status" value="1"/>
</dbReference>
<dbReference type="PATRIC" id="fig|1473.5.peg.4683"/>
<dbReference type="OrthoDB" id="27330at2"/>
<evidence type="ECO:0000256" key="5">
    <source>
        <dbReference type="SAM" id="Phobius"/>
    </source>
</evidence>
<keyword evidence="3" id="KW-0735">Signal-anchor</keyword>
<proteinExistence type="inferred from homology"/>
<keyword evidence="4 5" id="KW-1133">Transmembrane helix</keyword>
<evidence type="ECO:0000313" key="7">
    <source>
        <dbReference type="EMBL" id="KNE21609.1"/>
    </source>
</evidence>
<evidence type="ECO:0000256" key="4">
    <source>
        <dbReference type="ARBA" id="ARBA00022989"/>
    </source>
</evidence>
<keyword evidence="2 5" id="KW-0812">Transmembrane</keyword>